<dbReference type="EMBL" id="CAEZVE010000005">
    <property type="protein sequence ID" value="CAB4614176.1"/>
    <property type="molecule type" value="Genomic_DNA"/>
</dbReference>
<dbReference type="FunFam" id="3.40.50.720:FF:000022">
    <property type="entry name" value="Cinnamyl alcohol dehydrogenase"/>
    <property type="match status" value="1"/>
</dbReference>
<dbReference type="Gene3D" id="3.40.50.720">
    <property type="entry name" value="NAD(P)-binding Rossmann-like Domain"/>
    <property type="match status" value="1"/>
</dbReference>
<evidence type="ECO:0000256" key="2">
    <source>
        <dbReference type="ARBA" id="ARBA00022723"/>
    </source>
</evidence>
<dbReference type="PANTHER" id="PTHR42683">
    <property type="entry name" value="ALDEHYDE REDUCTASE"/>
    <property type="match status" value="1"/>
</dbReference>
<dbReference type="GO" id="GO:0008270">
    <property type="term" value="F:zinc ion binding"/>
    <property type="evidence" value="ECO:0007669"/>
    <property type="project" value="InterPro"/>
</dbReference>
<keyword evidence="3" id="KW-0862">Zinc</keyword>
<accession>A0A6J6HMC0</accession>
<evidence type="ECO:0000256" key="4">
    <source>
        <dbReference type="ARBA" id="ARBA00023002"/>
    </source>
</evidence>
<keyword evidence="4" id="KW-0560">Oxidoreductase</keyword>
<organism evidence="6">
    <name type="scientific">freshwater metagenome</name>
    <dbReference type="NCBI Taxonomy" id="449393"/>
    <lineage>
        <taxon>unclassified sequences</taxon>
        <taxon>metagenomes</taxon>
        <taxon>ecological metagenomes</taxon>
    </lineage>
</organism>
<dbReference type="Pfam" id="PF00107">
    <property type="entry name" value="ADH_zinc_N"/>
    <property type="match status" value="1"/>
</dbReference>
<evidence type="ECO:0000259" key="5">
    <source>
        <dbReference type="SMART" id="SM00829"/>
    </source>
</evidence>
<dbReference type="InterPro" id="IPR047109">
    <property type="entry name" value="CAD-like"/>
</dbReference>
<keyword evidence="2" id="KW-0479">Metal-binding</keyword>
<dbReference type="InterPro" id="IPR002328">
    <property type="entry name" value="ADH_Zn_CS"/>
</dbReference>
<evidence type="ECO:0000256" key="3">
    <source>
        <dbReference type="ARBA" id="ARBA00022833"/>
    </source>
</evidence>
<dbReference type="SUPFAM" id="SSF50129">
    <property type="entry name" value="GroES-like"/>
    <property type="match status" value="1"/>
</dbReference>
<dbReference type="Pfam" id="PF08240">
    <property type="entry name" value="ADH_N"/>
    <property type="match status" value="1"/>
</dbReference>
<gene>
    <name evidence="6" type="ORF">UFOPK1931_00063</name>
</gene>
<comment type="cofactor">
    <cofactor evidence="1">
        <name>Zn(2+)</name>
        <dbReference type="ChEBI" id="CHEBI:29105"/>
    </cofactor>
</comment>
<reference evidence="6" key="1">
    <citation type="submission" date="2020-05" db="EMBL/GenBank/DDBJ databases">
        <authorList>
            <person name="Chiriac C."/>
            <person name="Salcher M."/>
            <person name="Ghai R."/>
            <person name="Kavagutti S V."/>
        </authorList>
    </citation>
    <scope>NUCLEOTIDE SEQUENCE</scope>
</reference>
<evidence type="ECO:0000313" key="6">
    <source>
        <dbReference type="EMBL" id="CAB4614176.1"/>
    </source>
</evidence>
<sequence>MSNTNALLVSGPTSKFEKVQVPLRQIGTEGVHIKILYSGICHSDIHQARNEWFPGIFPMVPGHEITGEVIGVGSNVAKFKVGDKVGVGTFVDSCRECEYCLEGNQNYCLTGNVQTYNGRHYDGEPTYGGYAQEIVVDQNYVLSIPENLDMAQAAPLLCAGVTVYSPLHHWSVGPGKKVAILGLGGLGHMAVKFAVAMGAEVYVLGRSKAKEKDAKEFGAKDYLLTEDAVGSHKNFFDMILNTTSSSADNDALLGMLRIGGSLVYVGLAGEAQSFDPFSLVTGLKSIGGSNTGGIALTQKMLDFCGEKTIASTIELLDASDAKSVDSAYERVVGSDVRYRFVIDASTI</sequence>
<dbReference type="GO" id="GO:0016616">
    <property type="term" value="F:oxidoreductase activity, acting on the CH-OH group of donors, NAD or NADP as acceptor"/>
    <property type="evidence" value="ECO:0007669"/>
    <property type="project" value="InterPro"/>
</dbReference>
<dbReference type="PROSITE" id="PS00059">
    <property type="entry name" value="ADH_ZINC"/>
    <property type="match status" value="1"/>
</dbReference>
<dbReference type="InterPro" id="IPR013154">
    <property type="entry name" value="ADH-like_N"/>
</dbReference>
<feature type="domain" description="Enoyl reductase (ER)" evidence="5">
    <location>
        <begin position="11"/>
        <end position="342"/>
    </location>
</feature>
<evidence type="ECO:0000256" key="1">
    <source>
        <dbReference type="ARBA" id="ARBA00001947"/>
    </source>
</evidence>
<dbReference type="InterPro" id="IPR020843">
    <property type="entry name" value="ER"/>
</dbReference>
<dbReference type="CDD" id="cd05283">
    <property type="entry name" value="CAD1"/>
    <property type="match status" value="1"/>
</dbReference>
<dbReference type="InterPro" id="IPR011032">
    <property type="entry name" value="GroES-like_sf"/>
</dbReference>
<dbReference type="Gene3D" id="3.90.180.10">
    <property type="entry name" value="Medium-chain alcohol dehydrogenases, catalytic domain"/>
    <property type="match status" value="1"/>
</dbReference>
<dbReference type="InterPro" id="IPR036291">
    <property type="entry name" value="NAD(P)-bd_dom_sf"/>
</dbReference>
<dbReference type="SUPFAM" id="SSF51735">
    <property type="entry name" value="NAD(P)-binding Rossmann-fold domains"/>
    <property type="match status" value="1"/>
</dbReference>
<name>A0A6J6HMC0_9ZZZZ</name>
<dbReference type="SMART" id="SM00829">
    <property type="entry name" value="PKS_ER"/>
    <property type="match status" value="1"/>
</dbReference>
<protein>
    <submittedName>
        <fullName evidence="6">Unannotated protein</fullName>
    </submittedName>
</protein>
<dbReference type="InterPro" id="IPR013149">
    <property type="entry name" value="ADH-like_C"/>
</dbReference>
<dbReference type="AlphaFoldDB" id="A0A6J6HMC0"/>
<proteinExistence type="predicted"/>